<organism evidence="11 12">
    <name type="scientific">Actinomycetospora lemnae</name>
    <dbReference type="NCBI Taxonomy" id="3019891"/>
    <lineage>
        <taxon>Bacteria</taxon>
        <taxon>Bacillati</taxon>
        <taxon>Actinomycetota</taxon>
        <taxon>Actinomycetes</taxon>
        <taxon>Pseudonocardiales</taxon>
        <taxon>Pseudonocardiaceae</taxon>
        <taxon>Actinomycetospora</taxon>
    </lineage>
</organism>
<dbReference type="PANTHER" id="PTHR45436:SF5">
    <property type="entry name" value="SENSOR HISTIDINE KINASE TRCS"/>
    <property type="match status" value="1"/>
</dbReference>
<keyword evidence="11" id="KW-0547">Nucleotide-binding</keyword>
<dbReference type="Gene3D" id="3.30.565.10">
    <property type="entry name" value="Histidine kinase-like ATPase, C-terminal domain"/>
    <property type="match status" value="1"/>
</dbReference>
<feature type="compositionally biased region" description="Low complexity" evidence="8">
    <location>
        <begin position="638"/>
        <end position="652"/>
    </location>
</feature>
<feature type="compositionally biased region" description="Low complexity" evidence="8">
    <location>
        <begin position="744"/>
        <end position="760"/>
    </location>
</feature>
<evidence type="ECO:0000256" key="1">
    <source>
        <dbReference type="ARBA" id="ARBA00000085"/>
    </source>
</evidence>
<sequence length="786" mass="81359">MTRVMDYLPRGDMVDDAAWQRRHRFLLIVLLVVAPSLAVFGLAVGASGLVTALIALIPLAAAAGGWFVPGRHAGSLVVTAGLTASCAGLVILSGGYIEAHFSFFVIIGFLTLYQYWVPFVFNIVFTTLSHGLGTLLVPTLMFNHHAAQHSPWVWSLIHGFAVLLACIGVAIFCKITEDEQRRRGALTKELHDARVRQQEFTSELLLNLARRNQSMFHRQLDIINDLEERERDPDALADLFRLDHLATRVRRNAESLLVLSGEQPARVWSAPVALRDVVRAGVAETEDLDRVTLVVDERPRIVGSTVADLTHIIAELVENAARYSPPSAPVVIQSRAYHRAPGAHLLVIEDTGIGMPPAELTAANELLADPQEVDVSAAARRLGFHVVSRLAERHGIEVSLTPTPGCGLTAVLMLPAALFAETTPTAPGGGDRSFQRVPASAVPVPRRGSADTGEHTPAYGNGTGNGTGALPAPPVSGPIPVDGRHAWPGRDDPARPDGDPFADDTGERPRRPAHAAPGADDADDAEPAAIPGPLGADGTGPHGTGAHGTSPHGTGTDGTGMDGTGTDGADAGAAAVVGAGDAHDTVEDVPAPDVSGAIPAARRGLIHPIVVPPPAASDEGGPAPTPTPTSIPTPTPAPAAASAPAPTWGAAPEAPTPRRSDEDAPAVVGPHGLVLARRRPQTHLAPELIRRTPSIPAATVSHAARSVPPVGGNGHAGPGGNGHGGPVGNAHGGNGRGDRGAMDALSAYQASRAAARSAMGGADGGRPSGPDPDHHPQRGRTPGRQT</sequence>
<feature type="compositionally biased region" description="Basic and acidic residues" evidence="8">
    <location>
        <begin position="482"/>
        <end position="498"/>
    </location>
</feature>
<feature type="transmembrane region" description="Helical" evidence="9">
    <location>
        <begin position="152"/>
        <end position="173"/>
    </location>
</feature>
<feature type="region of interest" description="Disordered" evidence="8">
    <location>
        <begin position="424"/>
        <end position="597"/>
    </location>
</feature>
<feature type="compositionally biased region" description="Low complexity" evidence="8">
    <location>
        <begin position="567"/>
        <end position="580"/>
    </location>
</feature>
<evidence type="ECO:0000256" key="8">
    <source>
        <dbReference type="SAM" id="MobiDB-lite"/>
    </source>
</evidence>
<gene>
    <name evidence="11" type="ORF">PGB27_05835</name>
</gene>
<dbReference type="InterPro" id="IPR005467">
    <property type="entry name" value="His_kinase_dom"/>
</dbReference>
<feature type="transmembrane region" description="Helical" evidence="9">
    <location>
        <begin position="25"/>
        <end position="43"/>
    </location>
</feature>
<keyword evidence="12" id="KW-1185">Reference proteome</keyword>
<dbReference type="EC" id="2.7.13.3" evidence="2"/>
<dbReference type="SUPFAM" id="SSF55874">
    <property type="entry name" value="ATPase domain of HSP90 chaperone/DNA topoisomerase II/histidine kinase"/>
    <property type="match status" value="1"/>
</dbReference>
<evidence type="ECO:0000256" key="5">
    <source>
        <dbReference type="ARBA" id="ARBA00022692"/>
    </source>
</evidence>
<feature type="transmembrane region" description="Helical" evidence="9">
    <location>
        <begin position="49"/>
        <end position="68"/>
    </location>
</feature>
<proteinExistence type="predicted"/>
<keyword evidence="6" id="KW-0418">Kinase</keyword>
<keyword evidence="9" id="KW-0472">Membrane</keyword>
<dbReference type="InterPro" id="IPR050428">
    <property type="entry name" value="TCS_sensor_his_kinase"/>
</dbReference>
<protein>
    <recommendedName>
        <fullName evidence="2">histidine kinase</fullName>
        <ecNumber evidence="2">2.7.13.3</ecNumber>
    </recommendedName>
</protein>
<feature type="compositionally biased region" description="Pro residues" evidence="8">
    <location>
        <begin position="623"/>
        <end position="637"/>
    </location>
</feature>
<dbReference type="RefSeq" id="WP_274199397.1">
    <property type="nucleotide sequence ID" value="NZ_JAQZAO010000002.1"/>
</dbReference>
<feature type="compositionally biased region" description="Gly residues" evidence="8">
    <location>
        <begin position="555"/>
        <end position="566"/>
    </location>
</feature>
<dbReference type="EMBL" id="JAQZAO010000002">
    <property type="protein sequence ID" value="MDD7964867.1"/>
    <property type="molecule type" value="Genomic_DNA"/>
</dbReference>
<dbReference type="PANTHER" id="PTHR45436">
    <property type="entry name" value="SENSOR HISTIDINE KINASE YKOH"/>
    <property type="match status" value="1"/>
</dbReference>
<keyword evidence="7 9" id="KW-1133">Transmembrane helix</keyword>
<comment type="caution">
    <text evidence="11">The sequence shown here is derived from an EMBL/GenBank/DDBJ whole genome shotgun (WGS) entry which is preliminary data.</text>
</comment>
<feature type="region of interest" description="Disordered" evidence="8">
    <location>
        <begin position="609"/>
        <end position="786"/>
    </location>
</feature>
<dbReference type="InterPro" id="IPR036890">
    <property type="entry name" value="HATPase_C_sf"/>
</dbReference>
<keyword evidence="4" id="KW-0808">Transferase</keyword>
<evidence type="ECO:0000256" key="6">
    <source>
        <dbReference type="ARBA" id="ARBA00022777"/>
    </source>
</evidence>
<evidence type="ECO:0000256" key="2">
    <source>
        <dbReference type="ARBA" id="ARBA00012438"/>
    </source>
</evidence>
<dbReference type="SMART" id="SM00387">
    <property type="entry name" value="HATPase_c"/>
    <property type="match status" value="1"/>
</dbReference>
<feature type="domain" description="Histidine kinase" evidence="10">
    <location>
        <begin position="309"/>
        <end position="418"/>
    </location>
</feature>
<feature type="transmembrane region" description="Helical" evidence="9">
    <location>
        <begin position="123"/>
        <end position="146"/>
    </location>
</feature>
<reference evidence="11 12" key="1">
    <citation type="submission" date="2023-02" db="EMBL/GenBank/DDBJ databases">
        <title>Genome sequencing required for Actinomycetospora new species description.</title>
        <authorList>
            <person name="Saimee Y."/>
            <person name="Duangmal K."/>
        </authorList>
    </citation>
    <scope>NUCLEOTIDE SEQUENCE [LARGE SCALE GENOMIC DNA]</scope>
    <source>
        <strain evidence="11 12">DW7H6</strain>
    </source>
</reference>
<evidence type="ECO:0000259" key="10">
    <source>
        <dbReference type="PROSITE" id="PS50109"/>
    </source>
</evidence>
<evidence type="ECO:0000256" key="3">
    <source>
        <dbReference type="ARBA" id="ARBA00022553"/>
    </source>
</evidence>
<dbReference type="GO" id="GO:0005524">
    <property type="term" value="F:ATP binding"/>
    <property type="evidence" value="ECO:0007669"/>
    <property type="project" value="UniProtKB-KW"/>
</dbReference>
<evidence type="ECO:0000256" key="9">
    <source>
        <dbReference type="SAM" id="Phobius"/>
    </source>
</evidence>
<keyword evidence="11" id="KW-0067">ATP-binding</keyword>
<dbReference type="Proteomes" id="UP001300763">
    <property type="component" value="Unassembled WGS sequence"/>
</dbReference>
<evidence type="ECO:0000313" key="12">
    <source>
        <dbReference type="Proteomes" id="UP001300763"/>
    </source>
</evidence>
<accession>A0ABT5SPV0</accession>
<feature type="compositionally biased region" description="Gly residues" evidence="8">
    <location>
        <begin position="711"/>
        <end position="735"/>
    </location>
</feature>
<name>A0ABT5SPV0_9PSEU</name>
<evidence type="ECO:0000313" key="11">
    <source>
        <dbReference type="EMBL" id="MDD7964867.1"/>
    </source>
</evidence>
<evidence type="ECO:0000256" key="4">
    <source>
        <dbReference type="ARBA" id="ARBA00022679"/>
    </source>
</evidence>
<keyword evidence="5 9" id="KW-0812">Transmembrane</keyword>
<evidence type="ECO:0000256" key="7">
    <source>
        <dbReference type="ARBA" id="ARBA00022989"/>
    </source>
</evidence>
<feature type="transmembrane region" description="Helical" evidence="9">
    <location>
        <begin position="75"/>
        <end position="93"/>
    </location>
</feature>
<comment type="catalytic activity">
    <reaction evidence="1">
        <text>ATP + protein L-histidine = ADP + protein N-phospho-L-histidine.</text>
        <dbReference type="EC" id="2.7.13.3"/>
    </reaction>
</comment>
<feature type="compositionally biased region" description="Gly residues" evidence="8">
    <location>
        <begin position="535"/>
        <end position="546"/>
    </location>
</feature>
<dbReference type="InterPro" id="IPR003594">
    <property type="entry name" value="HATPase_dom"/>
</dbReference>
<dbReference type="PROSITE" id="PS50109">
    <property type="entry name" value="HIS_KIN"/>
    <property type="match status" value="1"/>
</dbReference>
<keyword evidence="3" id="KW-0597">Phosphoprotein</keyword>
<dbReference type="Pfam" id="PF02518">
    <property type="entry name" value="HATPase_c"/>
    <property type="match status" value="1"/>
</dbReference>